<dbReference type="RefSeq" id="WP_303300241.1">
    <property type="nucleotide sequence ID" value="NZ_BAABDA010000042.1"/>
</dbReference>
<sequence length="807" mass="89370">MKKQLTFVSFLLLSIFTFAQSGTIKGTIIDASDDTFFGVNVIIKNTTKGAQTNEDGQFEITNIENGDYILSISYLGYKTKEVAFSLNNDQVLDLGSIKLYEGNELLQEVILDTERKNKFSRKQSAYVAKMPLKNMENSQVYTTITNQLLVSQSVNNFEDALKNAVGVDKLWSSTGRSGDGAGYYSIRGFSVQPQLVNGVAGITNGFINPSNVERVEVIKGPSATLFGSTVTSYGGLINIVTKKPYNGNGGSISIAGGSFDYRKLNADINITENENLSLRLNAGYQEENSFQDYGFKKSVFIAPSVSYKISNKLTLNFAYEASDNEQTNQTFLFLNRSVPLVFNTIEALNYDTNLSLTSNDVTINNITQNYRGEIAYKISDNWSSQSIVAGGIAKSNGYYTYLWNYADWTDVSNPLATPYFSLNAQNSDARTKTLNLQQNFTGDFKLGSFQNKLLVGIDYLKSKIIDESSGFAYLHTVTAQGDLPFGEPIINANNIDTALLGSENSDIDINQNVLGAYISNVIKILPNLSAMASIRYDRFNYDGDKNDPSDDEQVYEESAFSPKFGIVFQPILNELSVFANYQNSFSYVSPEIVPVDMNDPDAGVTVQSYDLEHANQLEFGMKTNLFNNKLEATLSFYNIEVKDKIMGFGADKQQDATVKSQGIELEVNTNPISGLNLRGGFSYNNAEVTASISRPDLIGVRTSESGSDILYNFWGDYQFKEGFAKNFGFGAGFNGASDYDTMSDYTITEGFILPAYTIFNASVYYETKKIRISLKGNNLTDETYYSGWSTVTPQQTRAFLANITYSF</sequence>
<evidence type="ECO:0000256" key="11">
    <source>
        <dbReference type="ARBA" id="ARBA00023237"/>
    </source>
</evidence>
<evidence type="ECO:0000256" key="7">
    <source>
        <dbReference type="ARBA" id="ARBA00023004"/>
    </source>
</evidence>
<comment type="caution">
    <text evidence="17">The sequence shown here is derived from an EMBL/GenBank/DDBJ whole genome shotgun (WGS) entry which is preliminary data.</text>
</comment>
<organism evidence="17 18">
    <name type="scientific">Flavivirga jejuensis</name>
    <dbReference type="NCBI Taxonomy" id="870487"/>
    <lineage>
        <taxon>Bacteria</taxon>
        <taxon>Pseudomonadati</taxon>
        <taxon>Bacteroidota</taxon>
        <taxon>Flavobacteriia</taxon>
        <taxon>Flavobacteriales</taxon>
        <taxon>Flavobacteriaceae</taxon>
        <taxon>Flavivirga</taxon>
    </lineage>
</organism>
<keyword evidence="4" id="KW-0410">Iron transport</keyword>
<dbReference type="InterPro" id="IPR008969">
    <property type="entry name" value="CarboxyPept-like_regulatory"/>
</dbReference>
<dbReference type="InterPro" id="IPR000531">
    <property type="entry name" value="Beta-barrel_TonB"/>
</dbReference>
<evidence type="ECO:0000313" key="18">
    <source>
        <dbReference type="Proteomes" id="UP001176806"/>
    </source>
</evidence>
<dbReference type="CDD" id="cd01347">
    <property type="entry name" value="ligand_gated_channel"/>
    <property type="match status" value="1"/>
</dbReference>
<evidence type="ECO:0000256" key="9">
    <source>
        <dbReference type="ARBA" id="ARBA00023077"/>
    </source>
</evidence>
<feature type="domain" description="TonB-dependent receptor plug" evidence="16">
    <location>
        <begin position="134"/>
        <end position="229"/>
    </location>
</feature>
<keyword evidence="11 12" id="KW-0998">Cell outer membrane</keyword>
<evidence type="ECO:0000256" key="1">
    <source>
        <dbReference type="ARBA" id="ARBA00004571"/>
    </source>
</evidence>
<evidence type="ECO:0000256" key="12">
    <source>
        <dbReference type="PROSITE-ProRule" id="PRU01360"/>
    </source>
</evidence>
<dbReference type="PANTHER" id="PTHR32552:SF68">
    <property type="entry name" value="FERRICHROME OUTER MEMBRANE TRANSPORTER_PHAGE RECEPTOR"/>
    <property type="match status" value="1"/>
</dbReference>
<feature type="domain" description="TonB-dependent receptor-like beta-barrel" evidence="15">
    <location>
        <begin position="321"/>
        <end position="779"/>
    </location>
</feature>
<dbReference type="Pfam" id="PF13715">
    <property type="entry name" value="CarbopepD_reg_2"/>
    <property type="match status" value="1"/>
</dbReference>
<keyword evidence="10 12" id="KW-0472">Membrane</keyword>
<evidence type="ECO:0000313" key="17">
    <source>
        <dbReference type="EMBL" id="MDO5973174.1"/>
    </source>
</evidence>
<keyword evidence="7" id="KW-0408">Iron</keyword>
<dbReference type="InterPro" id="IPR039426">
    <property type="entry name" value="TonB-dep_rcpt-like"/>
</dbReference>
<dbReference type="InterPro" id="IPR036942">
    <property type="entry name" value="Beta-barrel_TonB_sf"/>
</dbReference>
<dbReference type="InterPro" id="IPR037066">
    <property type="entry name" value="Plug_dom_sf"/>
</dbReference>
<evidence type="ECO:0000259" key="15">
    <source>
        <dbReference type="Pfam" id="PF00593"/>
    </source>
</evidence>
<evidence type="ECO:0000256" key="4">
    <source>
        <dbReference type="ARBA" id="ARBA00022496"/>
    </source>
</evidence>
<evidence type="ECO:0000256" key="5">
    <source>
        <dbReference type="ARBA" id="ARBA00022692"/>
    </source>
</evidence>
<keyword evidence="2 12" id="KW-0813">Transport</keyword>
<evidence type="ECO:0000256" key="6">
    <source>
        <dbReference type="ARBA" id="ARBA00022729"/>
    </source>
</evidence>
<dbReference type="PROSITE" id="PS52016">
    <property type="entry name" value="TONB_DEPENDENT_REC_3"/>
    <property type="match status" value="1"/>
</dbReference>
<keyword evidence="3 12" id="KW-1134">Transmembrane beta strand</keyword>
<dbReference type="SUPFAM" id="SSF49464">
    <property type="entry name" value="Carboxypeptidase regulatory domain-like"/>
    <property type="match status" value="1"/>
</dbReference>
<evidence type="ECO:0000256" key="13">
    <source>
        <dbReference type="RuleBase" id="RU003357"/>
    </source>
</evidence>
<keyword evidence="9 13" id="KW-0798">TonB box</keyword>
<evidence type="ECO:0000256" key="10">
    <source>
        <dbReference type="ARBA" id="ARBA00023136"/>
    </source>
</evidence>
<accession>A0ABT8WJ37</accession>
<keyword evidence="18" id="KW-1185">Reference proteome</keyword>
<dbReference type="PANTHER" id="PTHR32552">
    <property type="entry name" value="FERRICHROME IRON RECEPTOR-RELATED"/>
    <property type="match status" value="1"/>
</dbReference>
<dbReference type="Gene3D" id="2.170.130.10">
    <property type="entry name" value="TonB-dependent receptor, plug domain"/>
    <property type="match status" value="1"/>
</dbReference>
<dbReference type="Proteomes" id="UP001176806">
    <property type="component" value="Unassembled WGS sequence"/>
</dbReference>
<evidence type="ECO:0000256" key="14">
    <source>
        <dbReference type="SAM" id="SignalP"/>
    </source>
</evidence>
<evidence type="ECO:0000256" key="2">
    <source>
        <dbReference type="ARBA" id="ARBA00022448"/>
    </source>
</evidence>
<proteinExistence type="inferred from homology"/>
<dbReference type="Gene3D" id="2.40.170.20">
    <property type="entry name" value="TonB-dependent receptor, beta-barrel domain"/>
    <property type="match status" value="1"/>
</dbReference>
<dbReference type="SUPFAM" id="SSF56935">
    <property type="entry name" value="Porins"/>
    <property type="match status" value="1"/>
</dbReference>
<name>A0ABT8WJ37_9FLAO</name>
<dbReference type="Pfam" id="PF00593">
    <property type="entry name" value="TonB_dep_Rec_b-barrel"/>
    <property type="match status" value="1"/>
</dbReference>
<dbReference type="Pfam" id="PF07715">
    <property type="entry name" value="Plug"/>
    <property type="match status" value="1"/>
</dbReference>
<keyword evidence="8" id="KW-0406">Ion transport</keyword>
<feature type="signal peptide" evidence="14">
    <location>
        <begin position="1"/>
        <end position="19"/>
    </location>
</feature>
<gene>
    <name evidence="17" type="ORF">Q4Q40_03175</name>
</gene>
<reference evidence="17" key="1">
    <citation type="submission" date="2023-07" db="EMBL/GenBank/DDBJ databases">
        <title>Two novel species in the genus Flavivirga.</title>
        <authorList>
            <person name="Kwon K."/>
        </authorList>
    </citation>
    <scope>NUCLEOTIDE SEQUENCE</scope>
    <source>
        <strain evidence="17">KACC 14158</strain>
    </source>
</reference>
<keyword evidence="17" id="KW-0675">Receptor</keyword>
<dbReference type="Gene3D" id="2.60.40.1120">
    <property type="entry name" value="Carboxypeptidase-like, regulatory domain"/>
    <property type="match status" value="1"/>
</dbReference>
<evidence type="ECO:0000259" key="16">
    <source>
        <dbReference type="Pfam" id="PF07715"/>
    </source>
</evidence>
<dbReference type="InterPro" id="IPR012910">
    <property type="entry name" value="Plug_dom"/>
</dbReference>
<dbReference type="EMBL" id="JAUOEL010000001">
    <property type="protein sequence ID" value="MDO5973174.1"/>
    <property type="molecule type" value="Genomic_DNA"/>
</dbReference>
<comment type="similarity">
    <text evidence="12 13">Belongs to the TonB-dependent receptor family.</text>
</comment>
<evidence type="ECO:0000256" key="8">
    <source>
        <dbReference type="ARBA" id="ARBA00023065"/>
    </source>
</evidence>
<keyword evidence="5 12" id="KW-0812">Transmembrane</keyword>
<keyword evidence="6 14" id="KW-0732">Signal</keyword>
<evidence type="ECO:0000256" key="3">
    <source>
        <dbReference type="ARBA" id="ARBA00022452"/>
    </source>
</evidence>
<protein>
    <submittedName>
        <fullName evidence="17">TonB-dependent receptor</fullName>
    </submittedName>
</protein>
<comment type="subcellular location">
    <subcellularLocation>
        <location evidence="1 12">Cell outer membrane</location>
        <topology evidence="1 12">Multi-pass membrane protein</topology>
    </subcellularLocation>
</comment>
<feature type="chain" id="PRO_5047492923" evidence="14">
    <location>
        <begin position="20"/>
        <end position="807"/>
    </location>
</feature>